<dbReference type="EMBL" id="MSFK01000043">
    <property type="protein sequence ID" value="PWY69035.1"/>
    <property type="molecule type" value="Genomic_DNA"/>
</dbReference>
<gene>
    <name evidence="1" type="ORF">BO94DRAFT_540166</name>
</gene>
<reference evidence="1 2" key="1">
    <citation type="submission" date="2016-12" db="EMBL/GenBank/DDBJ databases">
        <title>The genomes of Aspergillus section Nigri reveals drivers in fungal speciation.</title>
        <authorList>
            <consortium name="DOE Joint Genome Institute"/>
            <person name="Vesth T.C."/>
            <person name="Nybo J."/>
            <person name="Theobald S."/>
            <person name="Brandl J."/>
            <person name="Frisvad J.C."/>
            <person name="Nielsen K.F."/>
            <person name="Lyhne E.K."/>
            <person name="Kogle M.E."/>
            <person name="Kuo A."/>
            <person name="Riley R."/>
            <person name="Clum A."/>
            <person name="Nolan M."/>
            <person name="Lipzen A."/>
            <person name="Salamov A."/>
            <person name="Henrissat B."/>
            <person name="Wiebenga A."/>
            <person name="De Vries R.P."/>
            <person name="Grigoriev I.V."/>
            <person name="Mortensen U.H."/>
            <person name="Andersen M.R."/>
            <person name="Baker S.E."/>
        </authorList>
    </citation>
    <scope>NUCLEOTIDE SEQUENCE [LARGE SCALE GENOMIC DNA]</scope>
    <source>
        <strain evidence="1 2">CBS 115572</strain>
    </source>
</reference>
<dbReference type="GeneID" id="37114996"/>
<accession>A0A317V4K7</accession>
<proteinExistence type="predicted"/>
<evidence type="ECO:0000313" key="1">
    <source>
        <dbReference type="EMBL" id="PWY69035.1"/>
    </source>
</evidence>
<comment type="caution">
    <text evidence="1">The sequence shown here is derived from an EMBL/GenBank/DDBJ whole genome shotgun (WGS) entry which is preliminary data.</text>
</comment>
<dbReference type="OrthoDB" id="2679825at2759"/>
<name>A0A317V4K7_9EURO</name>
<keyword evidence="2" id="KW-1185">Reference proteome</keyword>
<organism evidence="1 2">
    <name type="scientific">Aspergillus sclerotioniger CBS 115572</name>
    <dbReference type="NCBI Taxonomy" id="1450535"/>
    <lineage>
        <taxon>Eukaryota</taxon>
        <taxon>Fungi</taxon>
        <taxon>Dikarya</taxon>
        <taxon>Ascomycota</taxon>
        <taxon>Pezizomycotina</taxon>
        <taxon>Eurotiomycetes</taxon>
        <taxon>Eurotiomycetidae</taxon>
        <taxon>Eurotiales</taxon>
        <taxon>Aspergillaceae</taxon>
        <taxon>Aspergillus</taxon>
        <taxon>Aspergillus subgen. Circumdati</taxon>
    </lineage>
</organism>
<sequence length="162" mass="18192">MPGLEDTYHWAHMVGPKIEGGEKTTGVLYHAREKPKAGGAPGFEWSFENRSCSLAPTNMLLVRVMIGKVTDSSRLTEILCSTPVRGGQPGWNCISWIREALERIRADKKALGTSVTEWDTIRNAAMTYCQQKKDQHRFDGQGNFNMSKAPTYDLMQQKETIV</sequence>
<dbReference type="InterPro" id="IPR054208">
    <property type="entry name" value="DUF6914"/>
</dbReference>
<evidence type="ECO:0000313" key="2">
    <source>
        <dbReference type="Proteomes" id="UP000246702"/>
    </source>
</evidence>
<protein>
    <submittedName>
        <fullName evidence="1">Uncharacterized protein</fullName>
    </submittedName>
</protein>
<dbReference type="Proteomes" id="UP000246702">
    <property type="component" value="Unassembled WGS sequence"/>
</dbReference>
<dbReference type="Pfam" id="PF21858">
    <property type="entry name" value="DUF6914"/>
    <property type="match status" value="1"/>
</dbReference>
<dbReference type="RefSeq" id="XP_025462350.1">
    <property type="nucleotide sequence ID" value="XM_025612853.1"/>
</dbReference>
<dbReference type="AlphaFoldDB" id="A0A317V4K7"/>